<dbReference type="GO" id="GO:0051603">
    <property type="term" value="P:proteolysis involved in protein catabolic process"/>
    <property type="evidence" value="ECO:0007669"/>
    <property type="project" value="TreeGrafter"/>
</dbReference>
<proteinExistence type="predicted"/>
<dbReference type="GO" id="GO:0005829">
    <property type="term" value="C:cytosol"/>
    <property type="evidence" value="ECO:0007669"/>
    <property type="project" value="TreeGrafter"/>
</dbReference>
<organism evidence="2 3">
    <name type="scientific">Citrus unshiu</name>
    <name type="common">Satsuma mandarin</name>
    <name type="synonym">Citrus nobilis var. unshiu</name>
    <dbReference type="NCBI Taxonomy" id="55188"/>
    <lineage>
        <taxon>Eukaryota</taxon>
        <taxon>Viridiplantae</taxon>
        <taxon>Streptophyta</taxon>
        <taxon>Embryophyta</taxon>
        <taxon>Tracheophyta</taxon>
        <taxon>Spermatophyta</taxon>
        <taxon>Magnoliopsida</taxon>
        <taxon>eudicotyledons</taxon>
        <taxon>Gunneridae</taxon>
        <taxon>Pentapetalae</taxon>
        <taxon>rosids</taxon>
        <taxon>malvids</taxon>
        <taxon>Sapindales</taxon>
        <taxon>Rutaceae</taxon>
        <taxon>Aurantioideae</taxon>
        <taxon>Citrus</taxon>
    </lineage>
</organism>
<protein>
    <submittedName>
        <fullName evidence="2">Uncharacterized protein</fullName>
    </submittedName>
</protein>
<sequence>MFRKMYNLGNIDSTEAGSMIQYIEDVFFKGSNPICQPLLPSQHLTNRLVRLDKGKNYVYSNRGLNPSDENSCLVHYIQGPKYIDLRVESFLQIFESKLYEITGD</sequence>
<name>A0A2H5QB42_CITUN</name>
<dbReference type="InterPro" id="IPR050626">
    <property type="entry name" value="Peptidase_M16"/>
</dbReference>
<reference evidence="2 3" key="1">
    <citation type="journal article" date="2017" name="Front. Genet.">
        <title>Draft sequencing of the heterozygous diploid genome of Satsuma (Citrus unshiu Marc.) using a hybrid assembly approach.</title>
        <authorList>
            <person name="Shimizu T."/>
            <person name="Tanizawa Y."/>
            <person name="Mochizuki T."/>
            <person name="Nagasaki H."/>
            <person name="Yoshioka T."/>
            <person name="Toyoda A."/>
            <person name="Fujiyama A."/>
            <person name="Kaminuma E."/>
            <person name="Nakamura Y."/>
        </authorList>
    </citation>
    <scope>NUCLEOTIDE SEQUENCE [LARGE SCALE GENOMIC DNA]</scope>
    <source>
        <strain evidence="3">cv. Miyagawa wase</strain>
    </source>
</reference>
<dbReference type="PANTHER" id="PTHR43690:SF18">
    <property type="entry name" value="INSULIN-DEGRADING ENZYME-RELATED"/>
    <property type="match status" value="1"/>
</dbReference>
<keyword evidence="3" id="KW-1185">Reference proteome</keyword>
<dbReference type="GO" id="GO:0005739">
    <property type="term" value="C:mitochondrion"/>
    <property type="evidence" value="ECO:0007669"/>
    <property type="project" value="TreeGrafter"/>
</dbReference>
<dbReference type="STRING" id="55188.A0A2H5QB42"/>
<gene>
    <name evidence="2" type="ORF">CUMW_212860</name>
</gene>
<evidence type="ECO:0000256" key="1">
    <source>
        <dbReference type="ARBA" id="ARBA00022723"/>
    </source>
</evidence>
<dbReference type="PANTHER" id="PTHR43690">
    <property type="entry name" value="NARDILYSIN"/>
    <property type="match status" value="1"/>
</dbReference>
<dbReference type="GO" id="GO:0004222">
    <property type="term" value="F:metalloendopeptidase activity"/>
    <property type="evidence" value="ECO:0007669"/>
    <property type="project" value="TreeGrafter"/>
</dbReference>
<comment type="caution">
    <text evidence="2">The sequence shown here is derived from an EMBL/GenBank/DDBJ whole genome shotgun (WGS) entry which is preliminary data.</text>
</comment>
<dbReference type="AlphaFoldDB" id="A0A2H5QB42"/>
<evidence type="ECO:0000313" key="2">
    <source>
        <dbReference type="EMBL" id="GAY61803.1"/>
    </source>
</evidence>
<dbReference type="GO" id="GO:0046872">
    <property type="term" value="F:metal ion binding"/>
    <property type="evidence" value="ECO:0007669"/>
    <property type="project" value="UniProtKB-KW"/>
</dbReference>
<accession>A0A2H5QB42</accession>
<evidence type="ECO:0000313" key="3">
    <source>
        <dbReference type="Proteomes" id="UP000236630"/>
    </source>
</evidence>
<keyword evidence="1" id="KW-0479">Metal-binding</keyword>
<dbReference type="GO" id="GO:0043171">
    <property type="term" value="P:peptide catabolic process"/>
    <property type="evidence" value="ECO:0007669"/>
    <property type="project" value="TreeGrafter"/>
</dbReference>
<dbReference type="Proteomes" id="UP000236630">
    <property type="component" value="Unassembled WGS sequence"/>
</dbReference>
<dbReference type="EMBL" id="BDQV01000283">
    <property type="protein sequence ID" value="GAY61803.1"/>
    <property type="molecule type" value="Genomic_DNA"/>
</dbReference>